<sequence length="37" mass="4150">MPNALFPIPFSLEMSKSENDCYKILRAVINAQHNAGE</sequence>
<dbReference type="HOGENOM" id="CLU_3346608_0_0_3"/>
<dbReference type="Proteomes" id="UP000001511">
    <property type="component" value="Chromosome"/>
</dbReference>
<proteinExistence type="predicted"/>
<dbReference type="EMBL" id="CP002059">
    <property type="protein sequence ID" value="ADI64359.1"/>
    <property type="molecule type" value="Genomic_DNA"/>
</dbReference>
<protein>
    <submittedName>
        <fullName evidence="1">Uncharacterized protein</fullName>
    </submittedName>
</protein>
<organism evidence="1 2">
    <name type="scientific">Nostoc azollae (strain 0708)</name>
    <name type="common">Anabaena azollae (strain 0708)</name>
    <dbReference type="NCBI Taxonomy" id="551115"/>
    <lineage>
        <taxon>Bacteria</taxon>
        <taxon>Bacillati</taxon>
        <taxon>Cyanobacteriota</taxon>
        <taxon>Cyanophyceae</taxon>
        <taxon>Nostocales</taxon>
        <taxon>Nostocaceae</taxon>
        <taxon>Trichormus</taxon>
    </lineage>
</organism>
<keyword evidence="2" id="KW-1185">Reference proteome</keyword>
<evidence type="ECO:0000313" key="1">
    <source>
        <dbReference type="EMBL" id="ADI64359.1"/>
    </source>
</evidence>
<reference evidence="1 2" key="1">
    <citation type="journal article" date="2010" name="PLoS ONE">
        <title>Genome erosion in a nitrogen-fixing vertically transmitted endosymbiotic multicellular cyanobacterium.</title>
        <authorList>
            <person name="Ran L."/>
            <person name="Larsson J."/>
            <person name="Vigil-Stenman T."/>
            <person name="Nylander J.A."/>
            <person name="Ininbergs K."/>
            <person name="Zheng W.W."/>
            <person name="Lapidus A."/>
            <person name="Lowry S."/>
            <person name="Haselkorn R."/>
            <person name="Bergman B."/>
        </authorList>
    </citation>
    <scope>NUCLEOTIDE SEQUENCE [LARGE SCALE GENOMIC DNA]</scope>
    <source>
        <strain evidence="1 2">0708</strain>
    </source>
</reference>
<dbReference type="AlphaFoldDB" id="D7DY31"/>
<gene>
    <name evidence="1" type="ordered locus">Aazo_2431</name>
</gene>
<accession>D7DY31</accession>
<name>D7DY31_NOSA0</name>
<dbReference type="STRING" id="551115.Aazo_2431"/>
<dbReference type="KEGG" id="naz:Aazo_2431"/>
<evidence type="ECO:0000313" key="2">
    <source>
        <dbReference type="Proteomes" id="UP000001511"/>
    </source>
</evidence>